<comment type="caution">
    <text evidence="1">The sequence shown here is derived from an EMBL/GenBank/DDBJ whole genome shotgun (WGS) entry which is preliminary data.</text>
</comment>
<dbReference type="EMBL" id="NAJL01000005">
    <property type="protein sequence ID" value="TKA32525.1"/>
    <property type="molecule type" value="Genomic_DNA"/>
</dbReference>
<accession>A0A4U0UDW9</accession>
<organism evidence="1 2">
    <name type="scientific">Salinomyces thailandicus</name>
    <dbReference type="NCBI Taxonomy" id="706561"/>
    <lineage>
        <taxon>Eukaryota</taxon>
        <taxon>Fungi</taxon>
        <taxon>Dikarya</taxon>
        <taxon>Ascomycota</taxon>
        <taxon>Pezizomycotina</taxon>
        <taxon>Dothideomycetes</taxon>
        <taxon>Dothideomycetidae</taxon>
        <taxon>Mycosphaerellales</taxon>
        <taxon>Teratosphaeriaceae</taxon>
        <taxon>Salinomyces</taxon>
    </lineage>
</organism>
<dbReference type="AlphaFoldDB" id="A0A4U0UDW9"/>
<proteinExistence type="predicted"/>
<keyword evidence="2" id="KW-1185">Reference proteome</keyword>
<dbReference type="PANTHER" id="PTHR42085:SF1">
    <property type="entry name" value="F-BOX DOMAIN-CONTAINING PROTEIN"/>
    <property type="match status" value="1"/>
</dbReference>
<evidence type="ECO:0000313" key="2">
    <source>
        <dbReference type="Proteomes" id="UP000308549"/>
    </source>
</evidence>
<protein>
    <submittedName>
        <fullName evidence="1">Uncharacterized protein</fullName>
    </submittedName>
</protein>
<name>A0A4U0UDW9_9PEZI</name>
<evidence type="ECO:0000313" key="1">
    <source>
        <dbReference type="EMBL" id="TKA32525.1"/>
    </source>
</evidence>
<reference evidence="1 2" key="1">
    <citation type="submission" date="2017-03" db="EMBL/GenBank/DDBJ databases">
        <title>Genomes of endolithic fungi from Antarctica.</title>
        <authorList>
            <person name="Coleine C."/>
            <person name="Masonjones S."/>
            <person name="Stajich J.E."/>
        </authorList>
    </citation>
    <scope>NUCLEOTIDE SEQUENCE [LARGE SCALE GENOMIC DNA]</scope>
    <source>
        <strain evidence="1 2">CCFEE 6315</strain>
    </source>
</reference>
<dbReference type="OrthoDB" id="62952at2759"/>
<dbReference type="PANTHER" id="PTHR42085">
    <property type="entry name" value="F-BOX DOMAIN-CONTAINING PROTEIN"/>
    <property type="match status" value="1"/>
</dbReference>
<gene>
    <name evidence="1" type="ORF">B0A50_01633</name>
</gene>
<dbReference type="InterPro" id="IPR038883">
    <property type="entry name" value="AN11006-like"/>
</dbReference>
<sequence>MDCCIEERQAWRVQTFPGIRKKHSLKTRLFQRLSHRRNSTTTDKTGRNFLDLPPELREIVFKHYMEDWSQQRLTCYRLPSPSGKPFPPEWYTKPIPPHEPPITRVSSILRKESLPIFYERHRFPVVAHLDSSSHYISTPWYERLDIKRLRQIQRLEVYFCFEMRDRAMGFRHPKAVSFDVDLHPSAGSFTVSRHVWLGGGLLDSEMRTEKQYLQRHVEQAAETIVRESGAGGFTANDIYSLVPSQTQNATLKAS</sequence>
<dbReference type="Proteomes" id="UP000308549">
    <property type="component" value="Unassembled WGS sequence"/>
</dbReference>